<feature type="domain" description="HTH myb-type" evidence="4">
    <location>
        <begin position="348"/>
        <end position="407"/>
    </location>
</feature>
<dbReference type="OrthoDB" id="608866at2759"/>
<dbReference type="EMBL" id="JH767579">
    <property type="protein sequence ID" value="EON66252.1"/>
    <property type="molecule type" value="Genomic_DNA"/>
</dbReference>
<feature type="region of interest" description="Disordered" evidence="2">
    <location>
        <begin position="1"/>
        <end position="80"/>
    </location>
</feature>
<feature type="compositionally biased region" description="Gly residues" evidence="2">
    <location>
        <begin position="554"/>
        <end position="567"/>
    </location>
</feature>
<organism evidence="5 6">
    <name type="scientific">Coniosporium apollinis (strain CBS 100218)</name>
    <name type="common">Rock-inhabiting black yeast</name>
    <dbReference type="NCBI Taxonomy" id="1168221"/>
    <lineage>
        <taxon>Eukaryota</taxon>
        <taxon>Fungi</taxon>
        <taxon>Dikarya</taxon>
        <taxon>Ascomycota</taxon>
        <taxon>Pezizomycotina</taxon>
        <taxon>Dothideomycetes</taxon>
        <taxon>Dothideomycetes incertae sedis</taxon>
        <taxon>Coniosporium</taxon>
    </lineage>
</organism>
<gene>
    <name evidence="5" type="ORF">W97_05645</name>
</gene>
<evidence type="ECO:0008006" key="7">
    <source>
        <dbReference type="Google" id="ProtNLM"/>
    </source>
</evidence>
<name>R7YWG8_CONA1</name>
<feature type="region of interest" description="Disordered" evidence="2">
    <location>
        <begin position="407"/>
        <end position="471"/>
    </location>
</feature>
<feature type="domain" description="HTH myb-type" evidence="4">
    <location>
        <begin position="208"/>
        <end position="267"/>
    </location>
</feature>
<dbReference type="GeneID" id="19902956"/>
<evidence type="ECO:0000313" key="6">
    <source>
        <dbReference type="Proteomes" id="UP000016924"/>
    </source>
</evidence>
<feature type="region of interest" description="Disordered" evidence="2">
    <location>
        <begin position="191"/>
        <end position="218"/>
    </location>
</feature>
<protein>
    <recommendedName>
        <fullName evidence="7">Myb-like domain-containing protein</fullName>
    </recommendedName>
</protein>
<dbReference type="InterPro" id="IPR017930">
    <property type="entry name" value="Myb_dom"/>
</dbReference>
<reference evidence="6" key="1">
    <citation type="submission" date="2012-06" db="EMBL/GenBank/DDBJ databases">
        <title>The genome sequence of Coniosporium apollinis CBS 100218.</title>
        <authorList>
            <consortium name="The Broad Institute Genome Sequencing Platform"/>
            <person name="Cuomo C."/>
            <person name="Gorbushina A."/>
            <person name="Noack S."/>
            <person name="Walker B."/>
            <person name="Young S.K."/>
            <person name="Zeng Q."/>
            <person name="Gargeya S."/>
            <person name="Fitzgerald M."/>
            <person name="Haas B."/>
            <person name="Abouelleil A."/>
            <person name="Alvarado L."/>
            <person name="Arachchi H.M."/>
            <person name="Berlin A.M."/>
            <person name="Chapman S.B."/>
            <person name="Goldberg J."/>
            <person name="Griggs A."/>
            <person name="Gujja S."/>
            <person name="Hansen M."/>
            <person name="Howarth C."/>
            <person name="Imamovic A."/>
            <person name="Larimer J."/>
            <person name="McCowan C."/>
            <person name="Montmayeur A."/>
            <person name="Murphy C."/>
            <person name="Neiman D."/>
            <person name="Pearson M."/>
            <person name="Priest M."/>
            <person name="Roberts A."/>
            <person name="Saif S."/>
            <person name="Shea T."/>
            <person name="Sisk P."/>
            <person name="Sykes S."/>
            <person name="Wortman J."/>
            <person name="Nusbaum C."/>
            <person name="Birren B."/>
        </authorList>
    </citation>
    <scope>NUCLEOTIDE SEQUENCE [LARGE SCALE GENOMIC DNA]</scope>
    <source>
        <strain evidence="6">CBS 100218</strain>
    </source>
</reference>
<accession>R7YWG8</accession>
<evidence type="ECO:0000256" key="2">
    <source>
        <dbReference type="SAM" id="MobiDB-lite"/>
    </source>
</evidence>
<keyword evidence="1" id="KW-0539">Nucleus</keyword>
<evidence type="ECO:0000313" key="5">
    <source>
        <dbReference type="EMBL" id="EON66252.1"/>
    </source>
</evidence>
<evidence type="ECO:0000256" key="1">
    <source>
        <dbReference type="ARBA" id="ARBA00023242"/>
    </source>
</evidence>
<dbReference type="SUPFAM" id="SSF46689">
    <property type="entry name" value="Homeodomain-like"/>
    <property type="match status" value="2"/>
</dbReference>
<dbReference type="Pfam" id="PF13921">
    <property type="entry name" value="Myb_DNA-bind_6"/>
    <property type="match status" value="1"/>
</dbReference>
<dbReference type="eggNOG" id="ENOG502S1YG">
    <property type="taxonomic scope" value="Eukaryota"/>
</dbReference>
<dbReference type="RefSeq" id="XP_007781569.1">
    <property type="nucleotide sequence ID" value="XM_007783379.1"/>
</dbReference>
<sequence>MDNFPAPGQSDHNSLERYTLSQFAQPLARPSTSTPFPHGGRPLPVEPRHFLDQTLSVPHGIHNTARNAEQKQSTARPPKSAVPLAEVLNNEGGSTVFGGSLHDILDDTSARKRMKLDGAELLTLPKPHPPPKKGTRRRIPPLLQGLHQPPPDAGLFPPISSEPPVKKAQVVPVAEEAAVETTVKLVANVQDAESQLQPPADADAKKPSKGRKRRRWTEQETNDLLCGVAKFGIGSWKKILSHSEYSFQDRNAVDLKDRFRVCRPDDYRKLNTVDGPRIASPTAAQSTSAATERVPVKAVSNLISSNILQPCEPKTCPSKPEPCPPDRKHRKGAEDLLRIGIEEPFRKSSHRERRAFTEEEDAALLQGYEKHGPHWKAIRDDPELGLSSRRHPLDLRDRFRNRFPEKYTEAGYKLRPKSASKQDPTSEAATASNMATSTKSPLPTGPDHPRPATSIPPTSANQPPPKPFAFWSTHLPDSADFDFLSEPTTTSSPIILNRDILDFVDTNLPPLSSSLFTHINPGLLDTLLPPSKAVGTLPQLPLGLPSLVRPSGPGPGTGTGMGPGNFMGQGPPLASLLHAGSGRGGQAGVSLPPLADLGSGVDAQPAGYFLEELPALRSATDGGEGERN</sequence>
<dbReference type="InterPro" id="IPR009057">
    <property type="entry name" value="Homeodomain-like_sf"/>
</dbReference>
<dbReference type="PANTHER" id="PTHR46734">
    <property type="entry name" value="TELOMERIC REPEAT-BINDING FACTOR 1 TERF1"/>
    <property type="match status" value="1"/>
</dbReference>
<dbReference type="PANTHER" id="PTHR46734:SF1">
    <property type="entry name" value="TELOMERIC REPEAT-BINDING FACTOR 1"/>
    <property type="match status" value="1"/>
</dbReference>
<feature type="compositionally biased region" description="Polar residues" evidence="2">
    <location>
        <begin position="64"/>
        <end position="75"/>
    </location>
</feature>
<dbReference type="PROSITE" id="PS50090">
    <property type="entry name" value="MYB_LIKE"/>
    <property type="match status" value="2"/>
</dbReference>
<feature type="region of interest" description="Disordered" evidence="2">
    <location>
        <begin position="553"/>
        <end position="597"/>
    </location>
</feature>
<dbReference type="SMART" id="SM00717">
    <property type="entry name" value="SANT"/>
    <property type="match status" value="2"/>
</dbReference>
<feature type="domain" description="Myb-like" evidence="3">
    <location>
        <begin position="208"/>
        <end position="260"/>
    </location>
</feature>
<evidence type="ECO:0000259" key="3">
    <source>
        <dbReference type="PROSITE" id="PS50090"/>
    </source>
</evidence>
<feature type="compositionally biased region" description="Polar residues" evidence="2">
    <location>
        <begin position="19"/>
        <end position="35"/>
    </location>
</feature>
<dbReference type="CDD" id="cd11660">
    <property type="entry name" value="SANT_TRF"/>
    <property type="match status" value="2"/>
</dbReference>
<evidence type="ECO:0000259" key="4">
    <source>
        <dbReference type="PROSITE" id="PS51294"/>
    </source>
</evidence>
<dbReference type="STRING" id="1168221.R7YWG8"/>
<dbReference type="Proteomes" id="UP000016924">
    <property type="component" value="Unassembled WGS sequence"/>
</dbReference>
<proteinExistence type="predicted"/>
<feature type="domain" description="Myb-like" evidence="3">
    <location>
        <begin position="348"/>
        <end position="403"/>
    </location>
</feature>
<keyword evidence="6" id="KW-1185">Reference proteome</keyword>
<dbReference type="HOGENOM" id="CLU_440889_0_0_1"/>
<dbReference type="AlphaFoldDB" id="R7YWG8"/>
<dbReference type="InterPro" id="IPR001005">
    <property type="entry name" value="SANT/Myb"/>
</dbReference>
<feature type="compositionally biased region" description="Polar residues" evidence="2">
    <location>
        <begin position="419"/>
        <end position="441"/>
    </location>
</feature>
<dbReference type="InterPro" id="IPR052450">
    <property type="entry name" value="TRBD-Containing_Protein"/>
</dbReference>
<dbReference type="Gene3D" id="1.10.10.60">
    <property type="entry name" value="Homeodomain-like"/>
    <property type="match status" value="2"/>
</dbReference>
<dbReference type="Pfam" id="PF00249">
    <property type="entry name" value="Myb_DNA-binding"/>
    <property type="match status" value="1"/>
</dbReference>
<dbReference type="PROSITE" id="PS51294">
    <property type="entry name" value="HTH_MYB"/>
    <property type="match status" value="2"/>
</dbReference>